<dbReference type="PANTHER" id="PTHR32282:SF31">
    <property type="entry name" value="PEPTIDOGLYCAN GLYCOSYLTRANSFERASE"/>
    <property type="match status" value="1"/>
</dbReference>
<dbReference type="Proteomes" id="UP001597079">
    <property type="component" value="Unassembled WGS sequence"/>
</dbReference>
<dbReference type="InterPro" id="IPR023346">
    <property type="entry name" value="Lysozyme-like_dom_sf"/>
</dbReference>
<dbReference type="SUPFAM" id="SSF53955">
    <property type="entry name" value="Lysozyme-like"/>
    <property type="match status" value="1"/>
</dbReference>
<protein>
    <submittedName>
        <fullName evidence="4">Transglycosylase domain-containing protein</fullName>
    </submittedName>
</protein>
<evidence type="ECO:0000313" key="5">
    <source>
        <dbReference type="Proteomes" id="UP001597079"/>
    </source>
</evidence>
<evidence type="ECO:0000259" key="3">
    <source>
        <dbReference type="Pfam" id="PF00912"/>
    </source>
</evidence>
<keyword evidence="2" id="KW-1133">Transmembrane helix</keyword>
<name>A0ABW4JL28_9BACL</name>
<keyword evidence="2" id="KW-0472">Membrane</keyword>
<dbReference type="EMBL" id="JBHUCX010000085">
    <property type="protein sequence ID" value="MFD1677112.1"/>
    <property type="molecule type" value="Genomic_DNA"/>
</dbReference>
<feature type="domain" description="Glycosyl transferase family 51" evidence="3">
    <location>
        <begin position="50"/>
        <end position="212"/>
    </location>
</feature>
<accession>A0ABW4JL28</accession>
<feature type="transmembrane region" description="Helical" evidence="2">
    <location>
        <begin position="7"/>
        <end position="26"/>
    </location>
</feature>
<sequence length="234" mass="26392">MRRFIKFITGLVIVLALAFGALNLYFRTTYPIANKVRSAANDRIKTYHIHALTYGQIPKTFREAVISTEDRRFANDPGIDPVGILRSLWVDIQKDGYVEGGSTITQQLVDNTLLSKQKTLHRKALQMFYAVGIYDTMSKHEVFTLYTNVIYFGQNAYGLYNAAETYFGKTPDQCTDGELTLLAGLPNAPSAYNPFRSLTLARARQKVVLENMVDAGVINEAKSRKIYAEPLHLR</sequence>
<reference evidence="5" key="1">
    <citation type="journal article" date="2019" name="Int. J. Syst. Evol. Microbiol.">
        <title>The Global Catalogue of Microorganisms (GCM) 10K type strain sequencing project: providing services to taxonomists for standard genome sequencing and annotation.</title>
        <authorList>
            <consortium name="The Broad Institute Genomics Platform"/>
            <consortium name="The Broad Institute Genome Sequencing Center for Infectious Disease"/>
            <person name="Wu L."/>
            <person name="Ma J."/>
        </authorList>
    </citation>
    <scope>NUCLEOTIDE SEQUENCE [LARGE SCALE GENOMIC DNA]</scope>
    <source>
        <strain evidence="5">CGMCC 1.12286</strain>
    </source>
</reference>
<dbReference type="Gene3D" id="1.10.3810.10">
    <property type="entry name" value="Biosynthetic peptidoglycan transglycosylase-like"/>
    <property type="match status" value="1"/>
</dbReference>
<evidence type="ECO:0000256" key="2">
    <source>
        <dbReference type="SAM" id="Phobius"/>
    </source>
</evidence>
<dbReference type="InterPro" id="IPR050396">
    <property type="entry name" value="Glycosyltr_51/Transpeptidase"/>
</dbReference>
<comment type="caution">
    <text evidence="4">The sequence shown here is derived from an EMBL/GenBank/DDBJ whole genome shotgun (WGS) entry which is preliminary data.</text>
</comment>
<organism evidence="4 5">
    <name type="scientific">Alicyclobacillus fodiniaquatilis</name>
    <dbReference type="NCBI Taxonomy" id="1661150"/>
    <lineage>
        <taxon>Bacteria</taxon>
        <taxon>Bacillati</taxon>
        <taxon>Bacillota</taxon>
        <taxon>Bacilli</taxon>
        <taxon>Bacillales</taxon>
        <taxon>Alicyclobacillaceae</taxon>
        <taxon>Alicyclobacillus</taxon>
    </lineage>
</organism>
<evidence type="ECO:0000256" key="1">
    <source>
        <dbReference type="ARBA" id="ARBA00022679"/>
    </source>
</evidence>
<dbReference type="PANTHER" id="PTHR32282">
    <property type="entry name" value="BINDING PROTEIN TRANSPEPTIDASE, PUTATIVE-RELATED"/>
    <property type="match status" value="1"/>
</dbReference>
<dbReference type="Pfam" id="PF00912">
    <property type="entry name" value="Transgly"/>
    <property type="match status" value="1"/>
</dbReference>
<keyword evidence="1" id="KW-0808">Transferase</keyword>
<gene>
    <name evidence="4" type="ORF">ACFSB2_20765</name>
</gene>
<keyword evidence="5" id="KW-1185">Reference proteome</keyword>
<proteinExistence type="predicted"/>
<evidence type="ECO:0000313" key="4">
    <source>
        <dbReference type="EMBL" id="MFD1677112.1"/>
    </source>
</evidence>
<dbReference type="RefSeq" id="WP_377945027.1">
    <property type="nucleotide sequence ID" value="NZ_JBHUCX010000085.1"/>
</dbReference>
<dbReference type="InterPro" id="IPR001264">
    <property type="entry name" value="Glyco_trans_51"/>
</dbReference>
<keyword evidence="2" id="KW-0812">Transmembrane</keyword>
<dbReference type="InterPro" id="IPR036950">
    <property type="entry name" value="PBP_transglycosylase"/>
</dbReference>